<feature type="region of interest" description="Disordered" evidence="6">
    <location>
        <begin position="713"/>
        <end position="1014"/>
    </location>
</feature>
<dbReference type="Pfam" id="PF14604">
    <property type="entry name" value="SH3_9"/>
    <property type="match status" value="1"/>
</dbReference>
<accession>A0AAE0S0Y5</accession>
<dbReference type="Gene3D" id="1.10.555.10">
    <property type="entry name" value="Rho GTPase activation protein"/>
    <property type="match status" value="1"/>
</dbReference>
<dbReference type="InterPro" id="IPR051576">
    <property type="entry name" value="PX-Rho_GAP"/>
</dbReference>
<gene>
    <name evidence="9" type="ORF">CHS0354_004028</name>
</gene>
<feature type="region of interest" description="Disordered" evidence="6">
    <location>
        <begin position="2843"/>
        <end position="2870"/>
    </location>
</feature>
<feature type="compositionally biased region" description="Polar residues" evidence="6">
    <location>
        <begin position="863"/>
        <end position="874"/>
    </location>
</feature>
<feature type="compositionally biased region" description="Low complexity" evidence="6">
    <location>
        <begin position="898"/>
        <end position="908"/>
    </location>
</feature>
<sequence length="2870" mass="318911">MDAMFDVQNIYGTPQISRKRPGLHPRRMTLIDLRNVQLDEDEIPYRKGSQATIRSEGSGTRHHNKRGITQMYDSLDSLDSKRESMRIRRISSLSDGSIRFPKLEDCAHFHYDFVELGSLQVSLAVDDYENYHHNGADSIHHSLHVRVHANDKTWIVRRTLENFCMLDKQLHRCIFDRKFSHLPNLNNMRDSELPPDEVEDLLSDYLQRFSSLAGSMLNCGSVLNWIEIDNRGNRLVALDDSGINTPAIAAAHAVKRYNAQAADEISLEVGDIVSVIDMPPSEDTIWWRGKRGFEVGFFPHHCVEVIGDKVPASVATRIPETPPSRRALMRKHGKLLSFLRTFFNNRPPRTQLKQTGIVKERVFGCDLGEHLLNSGHDVPLVLKSCSEVIESSGIVDGIYRLSGITSNIQKLRLAFDEDRVPDLTSETYLQDIHSISSLLKMYFRELPNPLLTYQLYDKFADAVKDEDNKLLRIHDVVQQLPPPHYRTLHYLMHHLARVAAHGHETGMHSKNLAIVWAPNLLRSKELESGGGAAALQGVGIQAVVTECLIVYADLIFSDKMPSYSSPDLQKTQRKPRPKSLAISTPTRLLSLEEARERALNSSLGAPQQKFIDVGGGPSNLPAKYHTVLDLQGYRKKGPKDGAQSLKNKKSPGGLKSLFTRSRSGSIRQKGVKPSIHESLNFEIGDRKAITEEDVQHWKRRRIRSAKSAESLLTLPTSSRPGSYFTPAVGPVSPSSSDSFSADDLLQAGRHQRSQSSEPSDIFADQGHSRSYPSFVLEDSGTREMPIDVDVSVTPDTIDTENQESEKETSASPENKTYRKQSFIRDDCKRRVIQHRRTPSAPSTPRMDKERDKPHDDRDEYFATNLQQKTMSQPVLDSAFAKKPPKSDRQRQPREAKDSTASSSSVSSSGKGQSEEGPTEKRKGSKTPPKDRKKMNEAKEKSPSTPKKLGRVTKTSPKDKSRIKDVLEPMPGTKGEDIITIELPESPGSRRKLWTSSTSSTPEEPPDGAKSLTGSICSMGESADRRNFAYYFSRHHDYAEIDSDEESKIKDIQSVNVADDLPVFTLSDEIDTDTEPNVLLRKATLSERETVIDGSMEESGGYDNVETVSLPANISQTNIQSAVEMTNQRFKVTSISGSEFLERSESIERQEAENFRSLSQKMFIDSAKKMGTTAKSTTQTRSEKISCNENLQHTINSDSFSSSTIEQIKLQKEMMVTKTSEESISSSSDITSSSEPYYQQIYGEKHFQNIPKSLHGVHSADSDNIPLLSPDSPQSDSGVHFRRGGGQTRKLGSSGGNRHYKANSDTLVEISNLEQEIQSMQNAYPAKKEMLKCMSIPSDIEKSLENLTSGSHSDPMSSVTISELSQSQESFNKTLEEEDFQNSSLRRRRSASLDGFPEDSPLTRTLKEINEQIDKAFNREVGKIKKQVTHGSLQDISNYCTKVSAEFGASTQEDTKTRSVEAKELMSIKEKSFCAEKKVSTGNSLDDIHVRVSLDSEQGKFVDRPGDIQIVETPRVIRAPLKPRQDKRINIESIKPESDTEIPQIPLPLVSLQISAEKEKENMSRPKIPDSLLLDEEFDNVPPRSNIAYKSSNEKGDFDNLQMKSLISGEQNKKYCRIMEEADKTKQGFGVPRKKGSTLTSPLSPEHQLPRWEDLAGLNDLATFNDSWRQQLAPTGDTIRQAQAADDRCQEVETGSDTVVIERSSIKRTNVAQAKQTSFDSALDFEFKVGNFSRQSSSEMGEKRDRRERTPEIGTDHTTVISERQVIKKSSTVPGSLPMVPSDYRGEREVTPETGTETTVVTIEKPTITKSSTLPALSRQQSFESSVILTSHGSFEERRSVSDHSKLFHTGSFDEYQSGTECTISDVNSTAHSNSCSVSMGSSHNVSVSMGGAVVSKTTANISQSTTGANQLETSQSAFSISTHQTSQSSGFLSSHIDQSDDMHINSVPVSQSFPQLLNEIDVNESCLGIAAHQNLSNEMKEMMQEQMKGAGIISPEFEQKTFSFDVENNMNNSFDSRVLSPENMSVLDLDPMTTDQFLTLYLPSENTLHLTEGPTIVATPVVLSMLDNTEEALQNEVNADLERNMARTGNLPSPHATVCENSTNIVNSDAVGTVSNIKLQTNISEVASSLHEHAPGLEHLSCVGASDLPAFIASSKLCYQDSQSSSSSSSFLDSTLHSHGGFDSLTFSAARNNQSCPDLEPPKVEILEVCKATFTRPNKSLKKLPDKTKESERGEHLPSSLALKKQMKSKDPEVGDFGEQSIIIKDYVSSERGEAKLVIDRRPSLKKMIRSAEKVTMPRKHMADHMDSDHGEFSGTEDEVFIDVPNVDQNALGSLQRSGSNFQGFFSKTSRAFSFDMSDYLETASKESRVTNEACVSMSRSSQDVLARSSLDESIMQFASSHHDDLLDLDRDSSEDLRFSKAHRSSKLMSLCELFEKGHKERASDGSDVGESEMAMSSSRELPSAHCQWSSLREPMSSEEKEVDFFAKPVLLKKVQFPQNVEDSDEISERRKGDLGPKGQRDVNSRNLQKSQGDVNSRKPPKYRSSSKTRTPSESSLSESEGGMKGSPNMSHLEGSPKSNHYEGSQKGLRYSQTSSDESGSPQISRQEVSSKGVRCNRSSVSDDGSPQLVRQGGSPWGMVQGRSSFSDEGSPQLQHQGLPSKRKSSVSDDGSPQSPRHKVSPTLPQSKRSLTEETSLIDTRSTASPRGFETRDSLGCESSSKLRVPQEQFSELFDTTRVGNMGWDMPEKSDLDQTVNQDRFELEDDSKEKGTKGSKVKRKGSIKELRQIFESKHEKPEESQKGRSPPIPQKSPRYRVRSVSPGGYGQGLTVERESNVRHSLEIVPGIGPDGTFKPQQLRLGPKPFYGAKN</sequence>
<feature type="region of interest" description="Disordered" evidence="6">
    <location>
        <begin position="1268"/>
        <end position="1299"/>
    </location>
</feature>
<feature type="compositionally biased region" description="Polar residues" evidence="6">
    <location>
        <begin position="1344"/>
        <end position="1372"/>
    </location>
</feature>
<protein>
    <recommendedName>
        <fullName evidence="11">GTPase-activating protein CdGAPr</fullName>
    </recommendedName>
</protein>
<dbReference type="InterPro" id="IPR036871">
    <property type="entry name" value="PX_dom_sf"/>
</dbReference>
<feature type="compositionally biased region" description="Basic and acidic residues" evidence="6">
    <location>
        <begin position="955"/>
        <end position="966"/>
    </location>
</feature>
<dbReference type="Gene3D" id="2.30.30.40">
    <property type="entry name" value="SH3 Domains"/>
    <property type="match status" value="1"/>
</dbReference>
<feature type="compositionally biased region" description="Basic and acidic residues" evidence="6">
    <location>
        <begin position="2223"/>
        <end position="2236"/>
    </location>
</feature>
<evidence type="ECO:0000256" key="3">
    <source>
        <dbReference type="ARBA" id="ARBA00022468"/>
    </source>
</evidence>
<feature type="region of interest" description="Disordered" evidence="6">
    <location>
        <begin position="1771"/>
        <end position="1796"/>
    </location>
</feature>
<dbReference type="Pfam" id="PF00620">
    <property type="entry name" value="RhoGAP"/>
    <property type="match status" value="1"/>
</dbReference>
<dbReference type="CDD" id="cd11835">
    <property type="entry name" value="SH3_ARHGAP32_33"/>
    <property type="match status" value="1"/>
</dbReference>
<evidence type="ECO:0000313" key="9">
    <source>
        <dbReference type="EMBL" id="KAK3583084.1"/>
    </source>
</evidence>
<dbReference type="PROSITE" id="PS50238">
    <property type="entry name" value="RHOGAP"/>
    <property type="match status" value="1"/>
</dbReference>
<dbReference type="SUPFAM" id="SSF50044">
    <property type="entry name" value="SH3-domain"/>
    <property type="match status" value="1"/>
</dbReference>
<feature type="domain" description="SH3" evidence="7">
    <location>
        <begin position="246"/>
        <end position="308"/>
    </location>
</feature>
<feature type="region of interest" description="Disordered" evidence="6">
    <location>
        <begin position="1344"/>
        <end position="1400"/>
    </location>
</feature>
<feature type="compositionally biased region" description="Polar residues" evidence="6">
    <location>
        <begin position="2591"/>
        <end position="2610"/>
    </location>
</feature>
<feature type="compositionally biased region" description="Polar residues" evidence="6">
    <location>
        <begin position="2642"/>
        <end position="2658"/>
    </location>
</feature>
<feature type="region of interest" description="Disordered" evidence="6">
    <location>
        <begin position="2496"/>
        <end position="2829"/>
    </location>
</feature>
<dbReference type="GO" id="GO:0007264">
    <property type="term" value="P:small GTPase-mediated signal transduction"/>
    <property type="evidence" value="ECO:0007669"/>
    <property type="project" value="TreeGrafter"/>
</dbReference>
<dbReference type="GO" id="GO:0035091">
    <property type="term" value="F:phosphatidylinositol binding"/>
    <property type="evidence" value="ECO:0007669"/>
    <property type="project" value="InterPro"/>
</dbReference>
<dbReference type="SMART" id="SM00326">
    <property type="entry name" value="SH3"/>
    <property type="match status" value="1"/>
</dbReference>
<name>A0AAE0S0Y5_9BIVA</name>
<feature type="compositionally biased region" description="Basic and acidic residues" evidence="6">
    <location>
        <begin position="2507"/>
        <end position="2524"/>
    </location>
</feature>
<dbReference type="SUPFAM" id="SSF48350">
    <property type="entry name" value="GTPase activation domain, GAP"/>
    <property type="match status" value="1"/>
</dbReference>
<reference evidence="9" key="2">
    <citation type="journal article" date="2021" name="Genome Biol. Evol.">
        <title>Developing a high-quality reference genome for a parasitic bivalve with doubly uniparental inheritance (Bivalvia: Unionida).</title>
        <authorList>
            <person name="Smith C.H."/>
        </authorList>
    </citation>
    <scope>NUCLEOTIDE SEQUENCE</scope>
    <source>
        <strain evidence="9">CHS0354</strain>
        <tissue evidence="9">Mantle</tissue>
    </source>
</reference>
<proteinExistence type="inferred from homology"/>
<dbReference type="EMBL" id="JAEAOA010000312">
    <property type="protein sequence ID" value="KAK3583084.1"/>
    <property type="molecule type" value="Genomic_DNA"/>
</dbReference>
<feature type="compositionally biased region" description="Basic and acidic residues" evidence="6">
    <location>
        <begin position="917"/>
        <end position="941"/>
    </location>
</feature>
<feature type="compositionally biased region" description="Polar residues" evidence="6">
    <location>
        <begin position="2455"/>
        <end position="2465"/>
    </location>
</feature>
<dbReference type="PANTHER" id="PTHR15729">
    <property type="entry name" value="CDC42 GTPASE-ACTIVATING PROTEIN"/>
    <property type="match status" value="1"/>
</dbReference>
<feature type="compositionally biased region" description="Polar residues" evidence="6">
    <location>
        <begin position="2683"/>
        <end position="2705"/>
    </location>
</feature>
<keyword evidence="2 4" id="KW-0728">SH3 domain</keyword>
<dbReference type="SUPFAM" id="SSF64268">
    <property type="entry name" value="PX domain"/>
    <property type="match status" value="1"/>
</dbReference>
<feature type="compositionally biased region" description="Low complexity" evidence="6">
    <location>
        <begin position="2548"/>
        <end position="2561"/>
    </location>
</feature>
<feature type="region of interest" description="Disordered" evidence="6">
    <location>
        <begin position="635"/>
        <end position="673"/>
    </location>
</feature>
<dbReference type="FunFam" id="1.10.555.10:FF:000002">
    <property type="entry name" value="rho GTPase-activating protein 32 isoform X1"/>
    <property type="match status" value="1"/>
</dbReference>
<comment type="similarity">
    <text evidence="1">Belongs to the PX domain-containing GAP family.</text>
</comment>
<evidence type="ECO:0000256" key="4">
    <source>
        <dbReference type="PROSITE-ProRule" id="PRU00192"/>
    </source>
</evidence>
<dbReference type="InterPro" id="IPR008936">
    <property type="entry name" value="Rho_GTPase_activation_prot"/>
</dbReference>
<keyword evidence="10" id="KW-1185">Reference proteome</keyword>
<evidence type="ECO:0000256" key="1">
    <source>
        <dbReference type="ARBA" id="ARBA00008795"/>
    </source>
</evidence>
<dbReference type="InterPro" id="IPR001452">
    <property type="entry name" value="SH3_domain"/>
</dbReference>
<feature type="compositionally biased region" description="Low complexity" evidence="6">
    <location>
        <begin position="732"/>
        <end position="743"/>
    </location>
</feature>
<dbReference type="PROSITE" id="PS50002">
    <property type="entry name" value="SH3"/>
    <property type="match status" value="1"/>
</dbReference>
<feature type="region of interest" description="Disordered" evidence="6">
    <location>
        <begin position="1626"/>
        <end position="1646"/>
    </location>
</feature>
<feature type="compositionally biased region" description="Basic and acidic residues" evidence="6">
    <location>
        <begin position="845"/>
        <end position="860"/>
    </location>
</feature>
<evidence type="ECO:0000313" key="10">
    <source>
        <dbReference type="Proteomes" id="UP001195483"/>
    </source>
</evidence>
<dbReference type="InterPro" id="IPR036028">
    <property type="entry name" value="SH3-like_dom_sf"/>
</dbReference>
<dbReference type="InterPro" id="IPR000198">
    <property type="entry name" value="RhoGAP_dom"/>
</dbReference>
<keyword evidence="5" id="KW-0175">Coiled coil</keyword>
<evidence type="ECO:0000256" key="2">
    <source>
        <dbReference type="ARBA" id="ARBA00022443"/>
    </source>
</evidence>
<dbReference type="SMART" id="SM00324">
    <property type="entry name" value="RhoGAP"/>
    <property type="match status" value="1"/>
</dbReference>
<evidence type="ECO:0008006" key="11">
    <source>
        <dbReference type="Google" id="ProtNLM"/>
    </source>
</evidence>
<evidence type="ECO:0000259" key="8">
    <source>
        <dbReference type="PROSITE" id="PS50238"/>
    </source>
</evidence>
<feature type="region of interest" description="Disordered" evidence="6">
    <location>
        <begin position="2440"/>
        <end position="2465"/>
    </location>
</feature>
<feature type="coiled-coil region" evidence="5">
    <location>
        <begin position="1302"/>
        <end position="1329"/>
    </location>
</feature>
<feature type="compositionally biased region" description="Basic and acidic residues" evidence="6">
    <location>
        <begin position="884"/>
        <end position="897"/>
    </location>
</feature>
<feature type="compositionally biased region" description="Polar residues" evidence="6">
    <location>
        <begin position="2525"/>
        <end position="2535"/>
    </location>
</feature>
<feature type="compositionally biased region" description="Basic and acidic residues" evidence="6">
    <location>
        <begin position="2782"/>
        <end position="2802"/>
    </location>
</feature>
<reference evidence="9" key="3">
    <citation type="submission" date="2023-05" db="EMBL/GenBank/DDBJ databases">
        <authorList>
            <person name="Smith C.H."/>
        </authorList>
    </citation>
    <scope>NUCLEOTIDE SEQUENCE</scope>
    <source>
        <strain evidence="9">CHS0354</strain>
        <tissue evidence="9">Mantle</tissue>
    </source>
</reference>
<comment type="caution">
    <text evidence="9">The sequence shown here is derived from an EMBL/GenBank/DDBJ whole genome shotgun (WGS) entry which is preliminary data.</text>
</comment>
<reference evidence="9" key="1">
    <citation type="journal article" date="2021" name="Genome Biol. Evol.">
        <title>A High-Quality Reference Genome for a Parasitic Bivalve with Doubly Uniparental Inheritance (Bivalvia: Unionida).</title>
        <authorList>
            <person name="Smith C.H."/>
        </authorList>
    </citation>
    <scope>NUCLEOTIDE SEQUENCE</scope>
    <source>
        <strain evidence="9">CHS0354</strain>
    </source>
</reference>
<dbReference type="GO" id="GO:0005096">
    <property type="term" value="F:GTPase activator activity"/>
    <property type="evidence" value="ECO:0007669"/>
    <property type="project" value="UniProtKB-KW"/>
</dbReference>
<evidence type="ECO:0000256" key="6">
    <source>
        <dbReference type="SAM" id="MobiDB-lite"/>
    </source>
</evidence>
<dbReference type="CDD" id="cd04384">
    <property type="entry name" value="RhoGAP_CdGAP"/>
    <property type="match status" value="1"/>
</dbReference>
<dbReference type="PANTHER" id="PTHR15729:SF10">
    <property type="entry name" value="GTPASE-ACTIVATING PROTEIN CDGAPR"/>
    <property type="match status" value="1"/>
</dbReference>
<dbReference type="FunFam" id="2.30.30.40:FF:000207">
    <property type="entry name" value="CLUMA_CG020965, isoform A"/>
    <property type="match status" value="1"/>
</dbReference>
<evidence type="ECO:0000259" key="7">
    <source>
        <dbReference type="PROSITE" id="PS50002"/>
    </source>
</evidence>
<feature type="domain" description="Rho-GAP" evidence="8">
    <location>
        <begin position="365"/>
        <end position="556"/>
    </location>
</feature>
<feature type="region of interest" description="Disordered" evidence="6">
    <location>
        <begin position="2220"/>
        <end position="2239"/>
    </location>
</feature>
<evidence type="ECO:0000256" key="5">
    <source>
        <dbReference type="SAM" id="Coils"/>
    </source>
</evidence>
<dbReference type="Proteomes" id="UP001195483">
    <property type="component" value="Unassembled WGS sequence"/>
</dbReference>
<keyword evidence="3" id="KW-0343">GTPase activation</keyword>
<organism evidence="9 10">
    <name type="scientific">Potamilus streckersoni</name>
    <dbReference type="NCBI Taxonomy" id="2493646"/>
    <lineage>
        <taxon>Eukaryota</taxon>
        <taxon>Metazoa</taxon>
        <taxon>Spiralia</taxon>
        <taxon>Lophotrochozoa</taxon>
        <taxon>Mollusca</taxon>
        <taxon>Bivalvia</taxon>
        <taxon>Autobranchia</taxon>
        <taxon>Heteroconchia</taxon>
        <taxon>Palaeoheterodonta</taxon>
        <taxon>Unionida</taxon>
        <taxon>Unionoidea</taxon>
        <taxon>Unionidae</taxon>
        <taxon>Ambleminae</taxon>
        <taxon>Lampsilini</taxon>
        <taxon>Potamilus</taxon>
    </lineage>
</organism>